<reference evidence="8" key="2">
    <citation type="journal article" date="2017" name="J. Anim. Genet.">
        <title>Multiple reference genome sequences of hot pepper reveal the massive evolution of plant disease resistance genes by retroduplication.</title>
        <authorList>
            <person name="Kim S."/>
            <person name="Park J."/>
            <person name="Yeom S.-I."/>
            <person name="Kim Y.-M."/>
            <person name="Seo E."/>
            <person name="Kim K.-T."/>
            <person name="Kim M.-S."/>
            <person name="Lee J.M."/>
            <person name="Cheong K."/>
            <person name="Shin H.-S."/>
            <person name="Kim S.-B."/>
            <person name="Han K."/>
            <person name="Lee J."/>
            <person name="Park M."/>
            <person name="Lee H.-A."/>
            <person name="Lee H.-Y."/>
            <person name="Lee Y."/>
            <person name="Oh S."/>
            <person name="Lee J.H."/>
            <person name="Choi E."/>
            <person name="Choi E."/>
            <person name="Lee S.E."/>
            <person name="Jeon J."/>
            <person name="Kim H."/>
            <person name="Choi G."/>
            <person name="Song H."/>
            <person name="Lee J."/>
            <person name="Lee S.-C."/>
            <person name="Kwon J.-K."/>
            <person name="Lee H.-Y."/>
            <person name="Koo N."/>
            <person name="Hong Y."/>
            <person name="Kim R.W."/>
            <person name="Kang W.-H."/>
            <person name="Huh J.H."/>
            <person name="Kang B.-C."/>
            <person name="Yang T.-J."/>
            <person name="Lee Y.-H."/>
            <person name="Bennetzen J.L."/>
            <person name="Choi D."/>
        </authorList>
    </citation>
    <scope>NUCLEOTIDE SEQUENCE [LARGE SCALE GENOMIC DNA]</scope>
    <source>
        <strain evidence="8">cv. PBC81</strain>
    </source>
</reference>
<evidence type="ECO:0000256" key="2">
    <source>
        <dbReference type="ARBA" id="ARBA00054658"/>
    </source>
</evidence>
<name>A0A2G2XE56_CAPBA</name>
<keyword evidence="1 5" id="KW-0479">Metal-binding</keyword>
<evidence type="ECO:0000313" key="7">
    <source>
        <dbReference type="EMBL" id="PHT55775.1"/>
    </source>
</evidence>
<dbReference type="PANTHER" id="PTHR47990">
    <property type="entry name" value="2-OXOGLUTARATE (2OG) AND FE(II)-DEPENDENT OXYGENASE SUPERFAMILY PROTEIN-RELATED"/>
    <property type="match status" value="1"/>
</dbReference>
<evidence type="ECO:0000313" key="8">
    <source>
        <dbReference type="Proteomes" id="UP000224567"/>
    </source>
</evidence>
<keyword evidence="8" id="KW-1185">Reference proteome</keyword>
<dbReference type="AlphaFoldDB" id="A0A2G2XE56"/>
<evidence type="ECO:0000256" key="1">
    <source>
        <dbReference type="ARBA" id="ARBA00022723"/>
    </source>
</evidence>
<dbReference type="InterPro" id="IPR050231">
    <property type="entry name" value="Iron_ascorbate_oxido_reductase"/>
</dbReference>
<feature type="domain" description="Fe2OG dioxygenase" evidence="6">
    <location>
        <begin position="162"/>
        <end position="263"/>
    </location>
</feature>
<evidence type="ECO:0000256" key="5">
    <source>
        <dbReference type="RuleBase" id="RU003682"/>
    </source>
</evidence>
<organism evidence="7 8">
    <name type="scientific">Capsicum baccatum</name>
    <name type="common">Peruvian pepper</name>
    <dbReference type="NCBI Taxonomy" id="33114"/>
    <lineage>
        <taxon>Eukaryota</taxon>
        <taxon>Viridiplantae</taxon>
        <taxon>Streptophyta</taxon>
        <taxon>Embryophyta</taxon>
        <taxon>Tracheophyta</taxon>
        <taxon>Spermatophyta</taxon>
        <taxon>Magnoliopsida</taxon>
        <taxon>eudicotyledons</taxon>
        <taxon>Gunneridae</taxon>
        <taxon>Pentapetalae</taxon>
        <taxon>asterids</taxon>
        <taxon>lamiids</taxon>
        <taxon>Solanales</taxon>
        <taxon>Solanaceae</taxon>
        <taxon>Solanoideae</taxon>
        <taxon>Capsiceae</taxon>
        <taxon>Capsicum</taxon>
    </lineage>
</organism>
<dbReference type="PROSITE" id="PS51471">
    <property type="entry name" value="FE2OG_OXY"/>
    <property type="match status" value="1"/>
</dbReference>
<dbReference type="EMBL" id="MLFT02000002">
    <property type="protein sequence ID" value="PHT55775.1"/>
    <property type="molecule type" value="Genomic_DNA"/>
</dbReference>
<dbReference type="STRING" id="33114.A0A2G2XE56"/>
<keyword evidence="5" id="KW-0560">Oxidoreductase</keyword>
<comment type="similarity">
    <text evidence="5">Belongs to the iron/ascorbate-dependent oxidoreductase family.</text>
</comment>
<dbReference type="GO" id="GO:0016491">
    <property type="term" value="F:oxidoreductase activity"/>
    <property type="evidence" value="ECO:0007669"/>
    <property type="project" value="UniProtKB-KW"/>
</dbReference>
<protein>
    <recommendedName>
        <fullName evidence="3">2-oxoglutarate-dependent dioxygenase DAO</fullName>
    </recommendedName>
    <alternativeName>
        <fullName evidence="4">Protein DIOXYGENASE FOR AUXIN OXIDATION</fullName>
    </alternativeName>
</protein>
<evidence type="ECO:0000259" key="6">
    <source>
        <dbReference type="PROSITE" id="PS51471"/>
    </source>
</evidence>
<evidence type="ECO:0000256" key="4">
    <source>
        <dbReference type="ARBA" id="ARBA00076740"/>
    </source>
</evidence>
<dbReference type="OrthoDB" id="288590at2759"/>
<reference evidence="7 8" key="1">
    <citation type="journal article" date="2017" name="Genome Biol.">
        <title>New reference genome sequences of hot pepper reveal the massive evolution of plant disease-resistance genes by retroduplication.</title>
        <authorList>
            <person name="Kim S."/>
            <person name="Park J."/>
            <person name="Yeom S.I."/>
            <person name="Kim Y.M."/>
            <person name="Seo E."/>
            <person name="Kim K.T."/>
            <person name="Kim M.S."/>
            <person name="Lee J.M."/>
            <person name="Cheong K."/>
            <person name="Shin H.S."/>
            <person name="Kim S.B."/>
            <person name="Han K."/>
            <person name="Lee J."/>
            <person name="Park M."/>
            <person name="Lee H.A."/>
            <person name="Lee H.Y."/>
            <person name="Lee Y."/>
            <person name="Oh S."/>
            <person name="Lee J.H."/>
            <person name="Choi E."/>
            <person name="Choi E."/>
            <person name="Lee S.E."/>
            <person name="Jeon J."/>
            <person name="Kim H."/>
            <person name="Choi G."/>
            <person name="Song H."/>
            <person name="Lee J."/>
            <person name="Lee S.C."/>
            <person name="Kwon J.K."/>
            <person name="Lee H.Y."/>
            <person name="Koo N."/>
            <person name="Hong Y."/>
            <person name="Kim R.W."/>
            <person name="Kang W.H."/>
            <person name="Huh J.H."/>
            <person name="Kang B.C."/>
            <person name="Yang T.J."/>
            <person name="Lee Y.H."/>
            <person name="Bennetzen J.L."/>
            <person name="Choi D."/>
        </authorList>
    </citation>
    <scope>NUCLEOTIDE SEQUENCE [LARGE SCALE GENOMIC DNA]</scope>
    <source>
        <strain evidence="8">cv. PBC81</strain>
    </source>
</reference>
<comment type="caution">
    <text evidence="7">The sequence shown here is derived from an EMBL/GenBank/DDBJ whole genome shotgun (WGS) entry which is preliminary data.</text>
</comment>
<dbReference type="InterPro" id="IPR044861">
    <property type="entry name" value="IPNS-like_FE2OG_OXY"/>
</dbReference>
<dbReference type="InterPro" id="IPR027443">
    <property type="entry name" value="IPNS-like_sf"/>
</dbReference>
<dbReference type="GO" id="GO:0046872">
    <property type="term" value="F:metal ion binding"/>
    <property type="evidence" value="ECO:0007669"/>
    <property type="project" value="UniProtKB-KW"/>
</dbReference>
<gene>
    <name evidence="7" type="ORF">CQW23_04261</name>
</gene>
<accession>A0A2G2XE56</accession>
<dbReference type="InterPro" id="IPR005123">
    <property type="entry name" value="Oxoglu/Fe-dep_dioxygenase_dom"/>
</dbReference>
<comment type="function">
    <text evidence="2">2-oxoglutarate-dependent dioxygenase essential for auxin catabolism and maintenance of auxin homeostasis in reproductive organs. Catalyzes the irreversible oxidation of indole-3-acetic acid (IAA) to the biologically inactive 2-oxoindole-3-acetic acid (OxIAA).</text>
</comment>
<proteinExistence type="inferred from homology"/>
<dbReference type="Gene3D" id="2.60.120.330">
    <property type="entry name" value="B-lactam Antibiotic, Isopenicillin N Synthase, Chain"/>
    <property type="match status" value="1"/>
</dbReference>
<dbReference type="Pfam" id="PF03171">
    <property type="entry name" value="2OG-FeII_Oxy"/>
    <property type="match status" value="1"/>
</dbReference>
<sequence>MGSEKIKLPTIDFNFTEFKSNSAQWISTRNKVFKSLEEFGCFEALYDKVSWEMKVALYNELEKLFDFSLETKMKNYREESLHGYLGPNPKMQYFESLCIEDAFVPEIVQVFTQIFWPEGNSNFRNLVQNYSKNLSELDQLIRRMILERLGMEKCIEEHMKSTHYPLRFSKYKAPLSIDSKLGLVSHTDKNVLTILCQNQVNGLQILTKDGHEWIDVEISPNSFIVISADSLHAWTNGRVHSPKHQVILCGNMERYSIALFSTSIPGYIIEAPKELVEDEKHPLLYKPFDSLEYIKFCARTETGKKAENTLKAYAGNN</sequence>
<dbReference type="Proteomes" id="UP000224567">
    <property type="component" value="Unassembled WGS sequence"/>
</dbReference>
<dbReference type="FunFam" id="2.60.120.330:FF:000017">
    <property type="entry name" value="2-oxoglutarate-dependent dioxygenase DAO"/>
    <property type="match status" value="1"/>
</dbReference>
<evidence type="ECO:0000256" key="3">
    <source>
        <dbReference type="ARBA" id="ARBA00074102"/>
    </source>
</evidence>
<dbReference type="SUPFAM" id="SSF51197">
    <property type="entry name" value="Clavaminate synthase-like"/>
    <property type="match status" value="1"/>
</dbReference>
<keyword evidence="5" id="KW-0408">Iron</keyword>